<evidence type="ECO:0000256" key="6">
    <source>
        <dbReference type="RuleBase" id="RU003943"/>
    </source>
</evidence>
<dbReference type="EMBL" id="JADIMC010000107">
    <property type="protein sequence ID" value="MBO8477138.1"/>
    <property type="molecule type" value="Genomic_DNA"/>
</dbReference>
<dbReference type="CDD" id="cd06550">
    <property type="entry name" value="TM_ABC_iron-siderophores_like"/>
    <property type="match status" value="1"/>
</dbReference>
<evidence type="ECO:0000256" key="7">
    <source>
        <dbReference type="SAM" id="Phobius"/>
    </source>
</evidence>
<dbReference type="Proteomes" id="UP000823598">
    <property type="component" value="Unassembled WGS sequence"/>
</dbReference>
<dbReference type="AlphaFoldDB" id="A0A9D9NL59"/>
<feature type="transmembrane region" description="Helical" evidence="7">
    <location>
        <begin position="169"/>
        <end position="187"/>
    </location>
</feature>
<evidence type="ECO:0000256" key="1">
    <source>
        <dbReference type="ARBA" id="ARBA00004141"/>
    </source>
</evidence>
<dbReference type="SUPFAM" id="SSF81345">
    <property type="entry name" value="ABC transporter involved in vitamin B12 uptake, BtuC"/>
    <property type="match status" value="1"/>
</dbReference>
<feature type="transmembrane region" description="Helical" evidence="7">
    <location>
        <begin position="52"/>
        <end position="77"/>
    </location>
</feature>
<keyword evidence="5 7" id="KW-0472">Membrane</keyword>
<evidence type="ECO:0000313" key="9">
    <source>
        <dbReference type="Proteomes" id="UP000823598"/>
    </source>
</evidence>
<proteinExistence type="inferred from homology"/>
<evidence type="ECO:0000256" key="3">
    <source>
        <dbReference type="ARBA" id="ARBA00022692"/>
    </source>
</evidence>
<dbReference type="InterPro" id="IPR001626">
    <property type="entry name" value="ABC_TroCD"/>
</dbReference>
<dbReference type="GO" id="GO:0055085">
    <property type="term" value="P:transmembrane transport"/>
    <property type="evidence" value="ECO:0007669"/>
    <property type="project" value="InterPro"/>
</dbReference>
<dbReference type="GO" id="GO:0010043">
    <property type="term" value="P:response to zinc ion"/>
    <property type="evidence" value="ECO:0007669"/>
    <property type="project" value="TreeGrafter"/>
</dbReference>
<comment type="subcellular location">
    <subcellularLocation>
        <location evidence="6">Cell membrane</location>
        <topology evidence="6">Multi-pass membrane protein</topology>
    </subcellularLocation>
    <subcellularLocation>
        <location evidence="1">Membrane</location>
        <topology evidence="1">Multi-pass membrane protein</topology>
    </subcellularLocation>
</comment>
<accession>A0A9D9NL59</accession>
<dbReference type="Gene3D" id="1.10.3470.10">
    <property type="entry name" value="ABC transporter involved in vitamin B12 uptake, BtuC"/>
    <property type="match status" value="1"/>
</dbReference>
<name>A0A9D9NL59_9BACT</name>
<dbReference type="PANTHER" id="PTHR30477">
    <property type="entry name" value="ABC-TRANSPORTER METAL-BINDING PROTEIN"/>
    <property type="match status" value="1"/>
</dbReference>
<evidence type="ECO:0000256" key="2">
    <source>
        <dbReference type="ARBA" id="ARBA00008034"/>
    </source>
</evidence>
<evidence type="ECO:0000313" key="8">
    <source>
        <dbReference type="EMBL" id="MBO8477138.1"/>
    </source>
</evidence>
<keyword evidence="6" id="KW-0813">Transport</keyword>
<feature type="transmembrane region" description="Helical" evidence="7">
    <location>
        <begin position="89"/>
        <end position="111"/>
    </location>
</feature>
<comment type="similarity">
    <text evidence="2 6">Belongs to the ABC-3 integral membrane protein family.</text>
</comment>
<feature type="transmembrane region" description="Helical" evidence="7">
    <location>
        <begin position="131"/>
        <end position="149"/>
    </location>
</feature>
<protein>
    <submittedName>
        <fullName evidence="8">Metal ABC transporter permease</fullName>
    </submittedName>
</protein>
<reference evidence="8" key="1">
    <citation type="submission" date="2020-10" db="EMBL/GenBank/DDBJ databases">
        <authorList>
            <person name="Gilroy R."/>
        </authorList>
    </citation>
    <scope>NUCLEOTIDE SEQUENCE</scope>
    <source>
        <strain evidence="8">6919</strain>
    </source>
</reference>
<dbReference type="PANTHER" id="PTHR30477:SF18">
    <property type="entry name" value="METAL TRANSPORT SYSTEM MEMBRANE PROTEIN CT_417-RELATED"/>
    <property type="match status" value="1"/>
</dbReference>
<keyword evidence="3 6" id="KW-0812">Transmembrane</keyword>
<feature type="transmembrane region" description="Helical" evidence="7">
    <location>
        <begin position="193"/>
        <end position="210"/>
    </location>
</feature>
<gene>
    <name evidence="8" type="ORF">IAB88_09120</name>
</gene>
<organism evidence="8 9">
    <name type="scientific">Candidatus Limisoma faecipullorum</name>
    <dbReference type="NCBI Taxonomy" id="2840854"/>
    <lineage>
        <taxon>Bacteria</taxon>
        <taxon>Pseudomonadati</taxon>
        <taxon>Bacteroidota</taxon>
        <taxon>Bacteroidia</taxon>
        <taxon>Bacteroidales</taxon>
        <taxon>Candidatus Limisoma</taxon>
    </lineage>
</organism>
<dbReference type="Pfam" id="PF00950">
    <property type="entry name" value="ABC-3"/>
    <property type="match status" value="1"/>
</dbReference>
<evidence type="ECO:0000256" key="4">
    <source>
        <dbReference type="ARBA" id="ARBA00022989"/>
    </source>
</evidence>
<dbReference type="InterPro" id="IPR037294">
    <property type="entry name" value="ABC_BtuC-like"/>
</dbReference>
<feature type="transmembrane region" description="Helical" evidence="7">
    <location>
        <begin position="217"/>
        <end position="237"/>
    </location>
</feature>
<comment type="caution">
    <text evidence="8">The sequence shown here is derived from an EMBL/GenBank/DDBJ whole genome shotgun (WGS) entry which is preliminary data.</text>
</comment>
<reference evidence="8" key="2">
    <citation type="journal article" date="2021" name="PeerJ">
        <title>Extensive microbial diversity within the chicken gut microbiome revealed by metagenomics and culture.</title>
        <authorList>
            <person name="Gilroy R."/>
            <person name="Ravi A."/>
            <person name="Getino M."/>
            <person name="Pursley I."/>
            <person name="Horton D.L."/>
            <person name="Alikhan N.F."/>
            <person name="Baker D."/>
            <person name="Gharbi K."/>
            <person name="Hall N."/>
            <person name="Watson M."/>
            <person name="Adriaenssens E.M."/>
            <person name="Foster-Nyarko E."/>
            <person name="Jarju S."/>
            <person name="Secka A."/>
            <person name="Antonio M."/>
            <person name="Oren A."/>
            <person name="Chaudhuri R.R."/>
            <person name="La Ragione R."/>
            <person name="Hildebrand F."/>
            <person name="Pallen M.J."/>
        </authorList>
    </citation>
    <scope>NUCLEOTIDE SEQUENCE</scope>
    <source>
        <strain evidence="8">6919</strain>
    </source>
</reference>
<keyword evidence="4 7" id="KW-1133">Transmembrane helix</keyword>
<feature type="transmembrane region" description="Helical" evidence="7">
    <location>
        <begin position="243"/>
        <end position="262"/>
    </location>
</feature>
<sequence>MEIFEYAFFRNALAGLVLVGIASAIVGTYVVTRRLMFVTGGITHACFGGLGFGYYIGINPIIAAGVFAVASALGVEWMSGRQRVREDSAISVIWALGMAVGVVFIFLTSGYVPELNSFLFGNLLTISSVDLWVFGGFLVLLLGVMSLFYRPIVACAFDADYARTINLPVRLVNGMMIVLVSICVVLTLKLIGIMLLMSLFAIPQMIAEVFTSRFKPMLVLASAASLVCSVSGLFISYWSNVPASATIVVTLIAVYSVARLLSSLKRKSHRNKRQADTLLSNK</sequence>
<dbReference type="GO" id="GO:0043190">
    <property type="term" value="C:ATP-binding cassette (ABC) transporter complex"/>
    <property type="evidence" value="ECO:0007669"/>
    <property type="project" value="InterPro"/>
</dbReference>
<feature type="transmembrane region" description="Helical" evidence="7">
    <location>
        <begin position="12"/>
        <end position="32"/>
    </location>
</feature>
<evidence type="ECO:0000256" key="5">
    <source>
        <dbReference type="ARBA" id="ARBA00023136"/>
    </source>
</evidence>